<dbReference type="GO" id="GO:0000155">
    <property type="term" value="F:phosphorelay sensor kinase activity"/>
    <property type="evidence" value="ECO:0007669"/>
    <property type="project" value="InterPro"/>
</dbReference>
<evidence type="ECO:0000256" key="7">
    <source>
        <dbReference type="ARBA" id="ARBA00022741"/>
    </source>
</evidence>
<keyword evidence="10 13" id="KW-1133">Transmembrane helix</keyword>
<keyword evidence="5" id="KW-0808">Transferase</keyword>
<evidence type="ECO:0000313" key="16">
    <source>
        <dbReference type="Proteomes" id="UP000094626"/>
    </source>
</evidence>
<dbReference type="CDD" id="cd00082">
    <property type="entry name" value="HisKA"/>
    <property type="match status" value="1"/>
</dbReference>
<dbReference type="GO" id="GO:0005886">
    <property type="term" value="C:plasma membrane"/>
    <property type="evidence" value="ECO:0007669"/>
    <property type="project" value="TreeGrafter"/>
</dbReference>
<dbReference type="Proteomes" id="UP000094626">
    <property type="component" value="Plasmid pSA1"/>
</dbReference>
<dbReference type="EC" id="2.7.13.3" evidence="3"/>
<feature type="transmembrane region" description="Helical" evidence="13">
    <location>
        <begin position="146"/>
        <end position="169"/>
    </location>
</feature>
<evidence type="ECO:0000256" key="12">
    <source>
        <dbReference type="ARBA" id="ARBA00023136"/>
    </source>
</evidence>
<dbReference type="PANTHER" id="PTHR45436">
    <property type="entry name" value="SENSOR HISTIDINE KINASE YKOH"/>
    <property type="match status" value="1"/>
</dbReference>
<keyword evidence="16" id="KW-1185">Reference proteome</keyword>
<evidence type="ECO:0000259" key="14">
    <source>
        <dbReference type="PROSITE" id="PS50109"/>
    </source>
</evidence>
<dbReference type="SMART" id="SM00387">
    <property type="entry name" value="HATPase_c"/>
    <property type="match status" value="1"/>
</dbReference>
<feature type="transmembrane region" description="Helical" evidence="13">
    <location>
        <begin position="12"/>
        <end position="33"/>
    </location>
</feature>
<protein>
    <recommendedName>
        <fullName evidence="3">histidine kinase</fullName>
        <ecNumber evidence="3">2.7.13.3</ecNumber>
    </recommendedName>
</protein>
<evidence type="ECO:0000256" key="13">
    <source>
        <dbReference type="SAM" id="Phobius"/>
    </source>
</evidence>
<reference evidence="16" key="1">
    <citation type="journal article" date="2017" name="J. Biotechnol.">
        <title>Complete genome sequence of Novosphingobium resinovorum SA1, a versatile xenobiotic-degrading bacterium capable of utilizing sulfanilic acid.</title>
        <authorList>
            <person name="Hegedus B."/>
            <person name="Kos P.B."/>
            <person name="Balint B."/>
            <person name="Maroti G."/>
            <person name="Gan H.M."/>
            <person name="Perei K."/>
            <person name="Rakhely G."/>
        </authorList>
    </citation>
    <scope>NUCLEOTIDE SEQUENCE [LARGE SCALE GENOMIC DNA]</scope>
    <source>
        <strain evidence="16">SA1</strain>
    </source>
</reference>
<dbReference type="CDD" id="cd00075">
    <property type="entry name" value="HATPase"/>
    <property type="match status" value="1"/>
</dbReference>
<name>A0A1D8A9Y7_9SPHN</name>
<sequence>MTVRVSIKQRLLLWLLVPLLGLSVVFIGGTYAVERAAIEHYQDLRLRQIATGIPPRLKTADFRAINVKLFHGRDDFLLQVWTGDREIYRSTIDRGLPRFTQPGFGIRSIGGERWKVYLRHAGPYTIQVGQSLEERSALARERALHLVAPLILLFVVIALFTPLAVTAGLRTLHRISRELDARHIDRLNPLDPTGEPAEIQPLVQAINTLLNRLGRAAGAQQRFLADASHELRTPLAGLQLQVQMVEQAGSDAERRNGLEALKASVKRTGRLVEQLLATSRLDAEGSVASRGPITINTIVREALVRLDPLAQAKRIDIGLVHDDEAVVPGDGDELMLLVLNLIDNAIRYTPVGGQVDVALWRGNGTFDLTVEDSGPGIPQAERTRAFDRFFRGAGHTVAGSGLGLAIAKRIADRHAAAITLEDAASLGGLCVRVRFPQDRPSTRPQFADPEQNRLA</sequence>
<organism evidence="15 16">
    <name type="scientific">Novosphingobium resinovorum</name>
    <dbReference type="NCBI Taxonomy" id="158500"/>
    <lineage>
        <taxon>Bacteria</taxon>
        <taxon>Pseudomonadati</taxon>
        <taxon>Pseudomonadota</taxon>
        <taxon>Alphaproteobacteria</taxon>
        <taxon>Sphingomonadales</taxon>
        <taxon>Sphingomonadaceae</taxon>
        <taxon>Novosphingobium</taxon>
    </lineage>
</organism>
<dbReference type="SMART" id="SM00388">
    <property type="entry name" value="HisKA"/>
    <property type="match status" value="1"/>
</dbReference>
<evidence type="ECO:0000256" key="1">
    <source>
        <dbReference type="ARBA" id="ARBA00000085"/>
    </source>
</evidence>
<keyword evidence="15" id="KW-0614">Plasmid</keyword>
<evidence type="ECO:0000256" key="5">
    <source>
        <dbReference type="ARBA" id="ARBA00022679"/>
    </source>
</evidence>
<dbReference type="KEGG" id="nre:BES08_18715"/>
<keyword evidence="7" id="KW-0547">Nucleotide-binding</keyword>
<comment type="subcellular location">
    <subcellularLocation>
        <location evidence="2">Membrane</location>
        <topology evidence="2">Multi-pass membrane protein</topology>
    </subcellularLocation>
</comment>
<keyword evidence="8" id="KW-0418">Kinase</keyword>
<evidence type="ECO:0000256" key="10">
    <source>
        <dbReference type="ARBA" id="ARBA00022989"/>
    </source>
</evidence>
<dbReference type="InterPro" id="IPR003661">
    <property type="entry name" value="HisK_dim/P_dom"/>
</dbReference>
<dbReference type="InterPro" id="IPR003594">
    <property type="entry name" value="HATPase_dom"/>
</dbReference>
<evidence type="ECO:0000256" key="9">
    <source>
        <dbReference type="ARBA" id="ARBA00022840"/>
    </source>
</evidence>
<dbReference type="PANTHER" id="PTHR45436:SF14">
    <property type="entry name" value="SENSOR PROTEIN QSEC"/>
    <property type="match status" value="1"/>
</dbReference>
<proteinExistence type="predicted"/>
<dbReference type="InterPro" id="IPR005467">
    <property type="entry name" value="His_kinase_dom"/>
</dbReference>
<evidence type="ECO:0000256" key="3">
    <source>
        <dbReference type="ARBA" id="ARBA00012438"/>
    </source>
</evidence>
<dbReference type="SUPFAM" id="SSF55874">
    <property type="entry name" value="ATPase domain of HSP90 chaperone/DNA topoisomerase II/histidine kinase"/>
    <property type="match status" value="1"/>
</dbReference>
<dbReference type="GO" id="GO:0005524">
    <property type="term" value="F:ATP binding"/>
    <property type="evidence" value="ECO:0007669"/>
    <property type="project" value="UniProtKB-KW"/>
</dbReference>
<keyword evidence="4" id="KW-0597">Phosphoprotein</keyword>
<dbReference type="Pfam" id="PF02518">
    <property type="entry name" value="HATPase_c"/>
    <property type="match status" value="1"/>
</dbReference>
<evidence type="ECO:0000256" key="8">
    <source>
        <dbReference type="ARBA" id="ARBA00022777"/>
    </source>
</evidence>
<geneLocation type="plasmid" evidence="15 16">
    <name>pSA1</name>
</geneLocation>
<dbReference type="InterPro" id="IPR050428">
    <property type="entry name" value="TCS_sensor_his_kinase"/>
</dbReference>
<dbReference type="AlphaFoldDB" id="A0A1D8A9Y7"/>
<comment type="catalytic activity">
    <reaction evidence="1">
        <text>ATP + protein L-histidine = ADP + protein N-phospho-L-histidine.</text>
        <dbReference type="EC" id="2.7.13.3"/>
    </reaction>
</comment>
<dbReference type="EMBL" id="CP017076">
    <property type="protein sequence ID" value="AOR78937.1"/>
    <property type="molecule type" value="Genomic_DNA"/>
</dbReference>
<keyword evidence="11" id="KW-0902">Two-component regulatory system</keyword>
<evidence type="ECO:0000256" key="11">
    <source>
        <dbReference type="ARBA" id="ARBA00023012"/>
    </source>
</evidence>
<dbReference type="Gene3D" id="1.10.287.130">
    <property type="match status" value="1"/>
</dbReference>
<keyword evidence="6 13" id="KW-0812">Transmembrane</keyword>
<dbReference type="InterPro" id="IPR004358">
    <property type="entry name" value="Sig_transdc_His_kin-like_C"/>
</dbReference>
<dbReference type="InterPro" id="IPR036097">
    <property type="entry name" value="HisK_dim/P_sf"/>
</dbReference>
<evidence type="ECO:0000256" key="2">
    <source>
        <dbReference type="ARBA" id="ARBA00004141"/>
    </source>
</evidence>
<keyword evidence="9" id="KW-0067">ATP-binding</keyword>
<evidence type="ECO:0000313" key="15">
    <source>
        <dbReference type="EMBL" id="AOR78937.1"/>
    </source>
</evidence>
<dbReference type="Pfam" id="PF00512">
    <property type="entry name" value="HisKA"/>
    <property type="match status" value="1"/>
</dbReference>
<feature type="domain" description="Histidine kinase" evidence="14">
    <location>
        <begin position="226"/>
        <end position="439"/>
    </location>
</feature>
<gene>
    <name evidence="15" type="ORF">BES08_18715</name>
</gene>
<dbReference type="SUPFAM" id="SSF47384">
    <property type="entry name" value="Homodimeric domain of signal transducing histidine kinase"/>
    <property type="match status" value="1"/>
</dbReference>
<dbReference type="InterPro" id="IPR036890">
    <property type="entry name" value="HATPase_C_sf"/>
</dbReference>
<accession>A0A1D8A9Y7</accession>
<dbReference type="PRINTS" id="PR00344">
    <property type="entry name" value="BCTRLSENSOR"/>
</dbReference>
<keyword evidence="12 13" id="KW-0472">Membrane</keyword>
<dbReference type="PROSITE" id="PS50109">
    <property type="entry name" value="HIS_KIN"/>
    <property type="match status" value="1"/>
</dbReference>
<evidence type="ECO:0000256" key="4">
    <source>
        <dbReference type="ARBA" id="ARBA00022553"/>
    </source>
</evidence>
<dbReference type="Gene3D" id="3.30.565.10">
    <property type="entry name" value="Histidine kinase-like ATPase, C-terminal domain"/>
    <property type="match status" value="1"/>
</dbReference>
<evidence type="ECO:0000256" key="6">
    <source>
        <dbReference type="ARBA" id="ARBA00022692"/>
    </source>
</evidence>